<evidence type="ECO:0000313" key="1">
    <source>
        <dbReference type="EMBL" id="KAH7303929.1"/>
    </source>
</evidence>
<organism evidence="1 2">
    <name type="scientific">Stachybotrys elegans</name>
    <dbReference type="NCBI Taxonomy" id="80388"/>
    <lineage>
        <taxon>Eukaryota</taxon>
        <taxon>Fungi</taxon>
        <taxon>Dikarya</taxon>
        <taxon>Ascomycota</taxon>
        <taxon>Pezizomycotina</taxon>
        <taxon>Sordariomycetes</taxon>
        <taxon>Hypocreomycetidae</taxon>
        <taxon>Hypocreales</taxon>
        <taxon>Stachybotryaceae</taxon>
        <taxon>Stachybotrys</taxon>
    </lineage>
</organism>
<dbReference type="OrthoDB" id="2984728at2759"/>
<protein>
    <submittedName>
        <fullName evidence="1">Uncharacterized protein</fullName>
    </submittedName>
</protein>
<sequence>MPTASGFVKSVAGGSKFNATFLINDIQYHFTGSFNPAVQEFTSNGATLNYENLNQLTATRDFEGRIGAENISFIVTNGPKLQGPLNMPISQASYVSGRGVWVM</sequence>
<comment type="caution">
    <text evidence="1">The sequence shown here is derived from an EMBL/GenBank/DDBJ whole genome shotgun (WGS) entry which is preliminary data.</text>
</comment>
<reference evidence="1" key="1">
    <citation type="journal article" date="2021" name="Nat. Commun.">
        <title>Genetic determinants of endophytism in the Arabidopsis root mycobiome.</title>
        <authorList>
            <person name="Mesny F."/>
            <person name="Miyauchi S."/>
            <person name="Thiergart T."/>
            <person name="Pickel B."/>
            <person name="Atanasova L."/>
            <person name="Karlsson M."/>
            <person name="Huettel B."/>
            <person name="Barry K.W."/>
            <person name="Haridas S."/>
            <person name="Chen C."/>
            <person name="Bauer D."/>
            <person name="Andreopoulos W."/>
            <person name="Pangilinan J."/>
            <person name="LaButti K."/>
            <person name="Riley R."/>
            <person name="Lipzen A."/>
            <person name="Clum A."/>
            <person name="Drula E."/>
            <person name="Henrissat B."/>
            <person name="Kohler A."/>
            <person name="Grigoriev I.V."/>
            <person name="Martin F.M."/>
            <person name="Hacquard S."/>
        </authorList>
    </citation>
    <scope>NUCLEOTIDE SEQUENCE</scope>
    <source>
        <strain evidence="1">MPI-CAGE-CH-0235</strain>
    </source>
</reference>
<dbReference type="Proteomes" id="UP000813444">
    <property type="component" value="Unassembled WGS sequence"/>
</dbReference>
<keyword evidence="2" id="KW-1185">Reference proteome</keyword>
<gene>
    <name evidence="1" type="ORF">B0I35DRAFT_154979</name>
</gene>
<dbReference type="EMBL" id="JAGPNK010000027">
    <property type="protein sequence ID" value="KAH7303929.1"/>
    <property type="molecule type" value="Genomic_DNA"/>
</dbReference>
<dbReference type="AlphaFoldDB" id="A0A8K0SE07"/>
<proteinExistence type="predicted"/>
<name>A0A8K0SE07_9HYPO</name>
<accession>A0A8K0SE07</accession>
<evidence type="ECO:0000313" key="2">
    <source>
        <dbReference type="Proteomes" id="UP000813444"/>
    </source>
</evidence>